<keyword evidence="3" id="KW-0862">Zinc</keyword>
<evidence type="ECO:0000256" key="1">
    <source>
        <dbReference type="ARBA" id="ARBA00022723"/>
    </source>
</evidence>
<keyword evidence="1" id="KW-0479">Metal-binding</keyword>
<dbReference type="GO" id="GO:0008270">
    <property type="term" value="F:zinc ion binding"/>
    <property type="evidence" value="ECO:0007669"/>
    <property type="project" value="UniProtKB-KW"/>
</dbReference>
<evidence type="ECO:0000259" key="4">
    <source>
        <dbReference type="PROSITE" id="PS51523"/>
    </source>
</evidence>
<dbReference type="NCBIfam" id="TIGR01566">
    <property type="entry name" value="ZF_HD_prot_N"/>
    <property type="match status" value="1"/>
</dbReference>
<proteinExistence type="predicted"/>
<protein>
    <recommendedName>
        <fullName evidence="4">ZF-HD dimerization-type domain-containing protein</fullName>
    </recommendedName>
</protein>
<dbReference type="InterPro" id="IPR006456">
    <property type="entry name" value="ZF_HD_homeobox_Cys/His_dimer"/>
</dbReference>
<gene>
    <name evidence="5" type="ORF">RJ640_025572</name>
</gene>
<dbReference type="GO" id="GO:0050793">
    <property type="term" value="P:regulation of developmental process"/>
    <property type="evidence" value="ECO:0007669"/>
    <property type="project" value="TreeGrafter"/>
</dbReference>
<evidence type="ECO:0000313" key="6">
    <source>
        <dbReference type="Proteomes" id="UP001187471"/>
    </source>
</evidence>
<dbReference type="PANTHER" id="PTHR31948:SF140">
    <property type="entry name" value="ZINC-FINGER HOMEODOMAIN PROTEIN 2"/>
    <property type="match status" value="1"/>
</dbReference>
<dbReference type="Proteomes" id="UP001187471">
    <property type="component" value="Unassembled WGS sequence"/>
</dbReference>
<keyword evidence="6" id="KW-1185">Reference proteome</keyword>
<keyword evidence="2" id="KW-0863">Zinc-finger</keyword>
<evidence type="ECO:0000256" key="3">
    <source>
        <dbReference type="ARBA" id="ARBA00022833"/>
    </source>
</evidence>
<dbReference type="PROSITE" id="PS51523">
    <property type="entry name" value="ZF_HD_DIMER"/>
    <property type="match status" value="1"/>
</dbReference>
<sequence>MATNPEKFVTYKECRRNHCHNLGRSVYDGCLEFTTGGVGGTLDELLCVACGCHRDFHRMEEVQPIHRCQACLLNIFGHRSARDGGASTYPPLPFPLILPPHLLAVNGATPCGLCGRGGTPQAPEEIDISYPEA</sequence>
<dbReference type="EMBL" id="JAVXUO010003153">
    <property type="protein sequence ID" value="KAK2966076.1"/>
    <property type="molecule type" value="Genomic_DNA"/>
</dbReference>
<dbReference type="PANTHER" id="PTHR31948">
    <property type="entry name" value="ZINC-FINGER HOMEODOMAIN PROTEIN 2"/>
    <property type="match status" value="1"/>
</dbReference>
<dbReference type="GO" id="GO:0005634">
    <property type="term" value="C:nucleus"/>
    <property type="evidence" value="ECO:0007669"/>
    <property type="project" value="TreeGrafter"/>
</dbReference>
<reference evidence="5" key="1">
    <citation type="submission" date="2022-12" db="EMBL/GenBank/DDBJ databases">
        <title>Draft genome assemblies for two species of Escallonia (Escalloniales).</title>
        <authorList>
            <person name="Chanderbali A."/>
            <person name="Dervinis C."/>
            <person name="Anghel I."/>
            <person name="Soltis D."/>
            <person name="Soltis P."/>
            <person name="Zapata F."/>
        </authorList>
    </citation>
    <scope>NUCLEOTIDE SEQUENCE</scope>
    <source>
        <strain evidence="5">UCBG92.1500</strain>
        <tissue evidence="5">Leaf</tissue>
    </source>
</reference>
<feature type="domain" description="ZF-HD dimerization-type" evidence="4">
    <location>
        <begin position="11"/>
        <end position="60"/>
    </location>
</feature>
<dbReference type="AlphaFoldDB" id="A0AA88U2A2"/>
<evidence type="ECO:0000313" key="5">
    <source>
        <dbReference type="EMBL" id="KAK2966076.1"/>
    </source>
</evidence>
<dbReference type="Pfam" id="PF04770">
    <property type="entry name" value="ZF-HD_dimer"/>
    <property type="match status" value="1"/>
</dbReference>
<dbReference type="GO" id="GO:0000976">
    <property type="term" value="F:transcription cis-regulatory region binding"/>
    <property type="evidence" value="ECO:0007669"/>
    <property type="project" value="TreeGrafter"/>
</dbReference>
<organism evidence="5 6">
    <name type="scientific">Escallonia rubra</name>
    <dbReference type="NCBI Taxonomy" id="112253"/>
    <lineage>
        <taxon>Eukaryota</taxon>
        <taxon>Viridiplantae</taxon>
        <taxon>Streptophyta</taxon>
        <taxon>Embryophyta</taxon>
        <taxon>Tracheophyta</taxon>
        <taxon>Spermatophyta</taxon>
        <taxon>Magnoliopsida</taxon>
        <taxon>eudicotyledons</taxon>
        <taxon>Gunneridae</taxon>
        <taxon>Pentapetalae</taxon>
        <taxon>asterids</taxon>
        <taxon>campanulids</taxon>
        <taxon>Escalloniales</taxon>
        <taxon>Escalloniaceae</taxon>
        <taxon>Escallonia</taxon>
    </lineage>
</organism>
<name>A0AA88U2A2_9ASTE</name>
<comment type="caution">
    <text evidence="5">The sequence shown here is derived from an EMBL/GenBank/DDBJ whole genome shotgun (WGS) entry which is preliminary data.</text>
</comment>
<dbReference type="GO" id="GO:0003700">
    <property type="term" value="F:DNA-binding transcription factor activity"/>
    <property type="evidence" value="ECO:0007669"/>
    <property type="project" value="TreeGrafter"/>
</dbReference>
<accession>A0AA88U2A2</accession>
<evidence type="ECO:0000256" key="2">
    <source>
        <dbReference type="ARBA" id="ARBA00022771"/>
    </source>
</evidence>